<name>A0A166B6W4_METOA</name>
<dbReference type="EMBL" id="LWMU01000060">
    <property type="protein sequence ID" value="KZX12948.1"/>
    <property type="molecule type" value="Genomic_DNA"/>
</dbReference>
<feature type="transmembrane region" description="Helical" evidence="1">
    <location>
        <begin position="16"/>
        <end position="35"/>
    </location>
</feature>
<keyword evidence="3" id="KW-1185">Reference proteome</keyword>
<accession>A0A166B6W4</accession>
<dbReference type="AlphaFoldDB" id="A0A166B6W4"/>
<protein>
    <submittedName>
        <fullName evidence="2">Uncharacterized protein</fullName>
    </submittedName>
</protein>
<evidence type="ECO:0000313" key="2">
    <source>
        <dbReference type="EMBL" id="KZX12948.1"/>
    </source>
</evidence>
<evidence type="ECO:0000313" key="3">
    <source>
        <dbReference type="Proteomes" id="UP000077428"/>
    </source>
</evidence>
<feature type="transmembrane region" description="Helical" evidence="1">
    <location>
        <begin position="71"/>
        <end position="92"/>
    </location>
</feature>
<dbReference type="RefSeq" id="WP_042692335.1">
    <property type="nucleotide sequence ID" value="NZ_CABMAB010000007.1"/>
</dbReference>
<comment type="caution">
    <text evidence="2">The sequence shown here is derived from an EMBL/GenBank/DDBJ whole genome shotgun (WGS) entry which is preliminary data.</text>
</comment>
<gene>
    <name evidence="2" type="ORF">MBORA_09910</name>
</gene>
<keyword evidence="1" id="KW-0472">Membrane</keyword>
<dbReference type="Proteomes" id="UP000077428">
    <property type="component" value="Unassembled WGS sequence"/>
</dbReference>
<dbReference type="STRING" id="66851.MBORA_09910"/>
<dbReference type="PATRIC" id="fig|66851.6.peg.1088"/>
<evidence type="ECO:0000256" key="1">
    <source>
        <dbReference type="SAM" id="Phobius"/>
    </source>
</evidence>
<organism evidence="2 3">
    <name type="scientific">Methanobrevibacter oralis</name>
    <dbReference type="NCBI Taxonomy" id="66851"/>
    <lineage>
        <taxon>Archaea</taxon>
        <taxon>Methanobacteriati</taxon>
        <taxon>Methanobacteriota</taxon>
        <taxon>Methanomada group</taxon>
        <taxon>Methanobacteria</taxon>
        <taxon>Methanobacteriales</taxon>
        <taxon>Methanobacteriaceae</taxon>
        <taxon>Methanobrevibacter</taxon>
    </lineage>
</organism>
<reference evidence="3" key="1">
    <citation type="journal article" date="2016" name="Genome Announc.">
        <title>Draft Genome Sequences of Methanobrevibacter curvatus DSM11111, Methanobrevibacter cuticularis DSM11139, Methanobrevibacter filiformis DSM11501, and Methanobrevibacter oralis DSM7256.</title>
        <authorList>
            <person name="Poehlein A."/>
            <person name="Seedorf H."/>
        </authorList>
    </citation>
    <scope>NUCLEOTIDE SEQUENCE [LARGE SCALE GENOMIC DNA]</scope>
    <source>
        <strain evidence="3">DSM 7256 / JCM 30027 / ZR</strain>
    </source>
</reference>
<keyword evidence="1" id="KW-0812">Transmembrane</keyword>
<keyword evidence="1" id="KW-1133">Transmembrane helix</keyword>
<feature type="transmembrane region" description="Helical" evidence="1">
    <location>
        <begin position="41"/>
        <end position="59"/>
    </location>
</feature>
<proteinExistence type="predicted"/>
<sequence>MDEEQKFIKKMAKQTAVYAIILFLISIFIRVYDISFIVSSYWWSLFFSAICGLQIVTAFDWHQDGARTRPFGLFTLYLIGLTLGIIIFYLVISNVPIDMLRFDLF</sequence>